<dbReference type="STRING" id="1122198.SAMN02745729_10184"/>
<feature type="region of interest" description="Disordered" evidence="1">
    <location>
        <begin position="49"/>
        <end position="73"/>
    </location>
</feature>
<reference evidence="3" key="1">
    <citation type="submission" date="2016-10" db="EMBL/GenBank/DDBJ databases">
        <authorList>
            <person name="Varghese N."/>
            <person name="Submissions S."/>
        </authorList>
    </citation>
    <scope>NUCLEOTIDE SEQUENCE [LARGE SCALE GENOMIC DNA]</scope>
    <source>
        <strain evidence="3">DSM 11526</strain>
    </source>
</reference>
<keyword evidence="3" id="KW-1185">Reference proteome</keyword>
<organism evidence="2 3">
    <name type="scientific">Marinobacterium iners DSM 11526</name>
    <dbReference type="NCBI Taxonomy" id="1122198"/>
    <lineage>
        <taxon>Bacteria</taxon>
        <taxon>Pseudomonadati</taxon>
        <taxon>Pseudomonadota</taxon>
        <taxon>Gammaproteobacteria</taxon>
        <taxon>Oceanospirillales</taxon>
        <taxon>Oceanospirillaceae</taxon>
        <taxon>Marinobacterium</taxon>
    </lineage>
</organism>
<protein>
    <submittedName>
        <fullName evidence="2">Uncharacterized protein</fullName>
    </submittedName>
</protein>
<dbReference type="EMBL" id="FNRJ01000001">
    <property type="protein sequence ID" value="SDZ96040.1"/>
    <property type="molecule type" value="Genomic_DNA"/>
</dbReference>
<evidence type="ECO:0000313" key="2">
    <source>
        <dbReference type="EMBL" id="SDZ96040.1"/>
    </source>
</evidence>
<evidence type="ECO:0000256" key="1">
    <source>
        <dbReference type="SAM" id="MobiDB-lite"/>
    </source>
</evidence>
<dbReference type="RefSeq" id="WP_091821343.1">
    <property type="nucleotide sequence ID" value="NZ_FNRJ01000001.1"/>
</dbReference>
<accession>A0A1H3X9W6</accession>
<name>A0A1H3X9W6_9GAMM</name>
<evidence type="ECO:0000313" key="3">
    <source>
        <dbReference type="Proteomes" id="UP000242469"/>
    </source>
</evidence>
<dbReference type="AlphaFoldDB" id="A0A1H3X9W6"/>
<proteinExistence type="predicted"/>
<sequence>MTTPTTRTLAATAVEIIVSINSTADAYTEVDAQIADTDLLLAHMNSGNMDDTTRLRATRTLRQLKSGQRRYRA</sequence>
<dbReference type="Proteomes" id="UP000242469">
    <property type="component" value="Unassembled WGS sequence"/>
</dbReference>
<gene>
    <name evidence="2" type="ORF">SAMN02745729_10184</name>
</gene>